<evidence type="ECO:0000313" key="7">
    <source>
        <dbReference type="EMBL" id="GBO05022.1"/>
    </source>
</evidence>
<comment type="caution">
    <text evidence="7">The sequence shown here is derived from an EMBL/GenBank/DDBJ whole genome shotgun (WGS) entry which is preliminary data.</text>
</comment>
<accession>A0A4Y2TXE1</accession>
<keyword evidence="5" id="KW-0472">Membrane</keyword>
<evidence type="ECO:0000256" key="4">
    <source>
        <dbReference type="ARBA" id="ARBA00022989"/>
    </source>
</evidence>
<organism evidence="7 8">
    <name type="scientific">Araneus ventricosus</name>
    <name type="common">Orbweaver spider</name>
    <name type="synonym">Epeira ventricosa</name>
    <dbReference type="NCBI Taxonomy" id="182803"/>
    <lineage>
        <taxon>Eukaryota</taxon>
        <taxon>Metazoa</taxon>
        <taxon>Ecdysozoa</taxon>
        <taxon>Arthropoda</taxon>
        <taxon>Chelicerata</taxon>
        <taxon>Arachnida</taxon>
        <taxon>Araneae</taxon>
        <taxon>Araneomorphae</taxon>
        <taxon>Entelegynae</taxon>
        <taxon>Araneoidea</taxon>
        <taxon>Araneidae</taxon>
        <taxon>Araneus</taxon>
    </lineage>
</organism>
<dbReference type="GO" id="GO:0005886">
    <property type="term" value="C:plasma membrane"/>
    <property type="evidence" value="ECO:0007669"/>
    <property type="project" value="TreeGrafter"/>
</dbReference>
<dbReference type="GO" id="GO:0097108">
    <property type="term" value="F:hedgehog family protein binding"/>
    <property type="evidence" value="ECO:0007669"/>
    <property type="project" value="TreeGrafter"/>
</dbReference>
<comment type="subcellular location">
    <subcellularLocation>
        <location evidence="1">Membrane</location>
        <topology evidence="1">Multi-pass membrane protein</topology>
    </subcellularLocation>
</comment>
<protein>
    <submittedName>
        <fullName evidence="7">Protein patched</fullName>
    </submittedName>
</protein>
<keyword evidence="8" id="KW-1185">Reference proteome</keyword>
<dbReference type="GO" id="GO:0045879">
    <property type="term" value="P:negative regulation of smoothened signaling pathway"/>
    <property type="evidence" value="ECO:0007669"/>
    <property type="project" value="TreeGrafter"/>
</dbReference>
<keyword evidence="4" id="KW-1133">Transmembrane helix</keyword>
<dbReference type="EMBL" id="BGPR01031790">
    <property type="protein sequence ID" value="GBO05022.1"/>
    <property type="molecule type" value="Genomic_DNA"/>
</dbReference>
<evidence type="ECO:0000256" key="1">
    <source>
        <dbReference type="ARBA" id="ARBA00004141"/>
    </source>
</evidence>
<dbReference type="GO" id="GO:0008158">
    <property type="term" value="F:hedgehog receptor activity"/>
    <property type="evidence" value="ECO:0007669"/>
    <property type="project" value="TreeGrafter"/>
</dbReference>
<evidence type="ECO:0000256" key="5">
    <source>
        <dbReference type="ARBA" id="ARBA00023136"/>
    </source>
</evidence>
<name>A0A4Y2TXE1_ARAVE</name>
<dbReference type="AlphaFoldDB" id="A0A4Y2TXE1"/>
<feature type="non-terminal residue" evidence="7">
    <location>
        <position position="257"/>
    </location>
</feature>
<dbReference type="PANTHER" id="PTHR46022:SF1">
    <property type="entry name" value="PROTEIN PATCHED"/>
    <property type="match status" value="1"/>
</dbReference>
<gene>
    <name evidence="7" type="primary">ptc_2</name>
    <name evidence="7" type="ORF">AVEN_107451_1</name>
</gene>
<dbReference type="OrthoDB" id="5873834at2759"/>
<keyword evidence="3" id="KW-0812">Transmembrane</keyword>
<proteinExistence type="inferred from homology"/>
<sequence length="257" mass="28359">MLMRMCSCHLSAGGRLEEELTYTRENHGEGVGSRDLMITHTLKEKGANVLHSDTLLAHQQVLKAAVDVSVEVFDISWSLKDVCNSLSFPLSEEHYLDMTLENLSPCVIITPLDCFWEGSKLLGPEYPVKIPGMSMNAVQWSNLNPQSLIESVKKYYATSNTLQAMEAFMKRAGITTAYQEKPCLNPNDDQCPETAPNKKSSKPLNIGAELTGGCFGFAAKYMQWPEGALLGGITKNKTGHIVRAEALQSIIELMSEE</sequence>
<dbReference type="Proteomes" id="UP000499080">
    <property type="component" value="Unassembled WGS sequence"/>
</dbReference>
<evidence type="ECO:0000256" key="3">
    <source>
        <dbReference type="ARBA" id="ARBA00022692"/>
    </source>
</evidence>
<dbReference type="PANTHER" id="PTHR46022">
    <property type="entry name" value="PROTEIN PATCHED"/>
    <property type="match status" value="1"/>
</dbReference>
<dbReference type="GO" id="GO:0005119">
    <property type="term" value="F:smoothened binding"/>
    <property type="evidence" value="ECO:0007669"/>
    <property type="project" value="TreeGrafter"/>
</dbReference>
<comment type="similarity">
    <text evidence="2">Belongs to the patched family.</text>
</comment>
<evidence type="ECO:0000313" key="8">
    <source>
        <dbReference type="Proteomes" id="UP000499080"/>
    </source>
</evidence>
<evidence type="ECO:0000256" key="2">
    <source>
        <dbReference type="ARBA" id="ARBA00005585"/>
    </source>
</evidence>
<reference evidence="7 8" key="1">
    <citation type="journal article" date="2019" name="Sci. Rep.">
        <title>Orb-weaving spider Araneus ventricosus genome elucidates the spidroin gene catalogue.</title>
        <authorList>
            <person name="Kono N."/>
            <person name="Nakamura H."/>
            <person name="Ohtoshi R."/>
            <person name="Moran D.A.P."/>
            <person name="Shinohara A."/>
            <person name="Yoshida Y."/>
            <person name="Fujiwara M."/>
            <person name="Mori M."/>
            <person name="Tomita M."/>
            <person name="Arakawa K."/>
        </authorList>
    </citation>
    <scope>NUCLEOTIDE SEQUENCE [LARGE SCALE GENOMIC DNA]</scope>
</reference>
<keyword evidence="6" id="KW-0325">Glycoprotein</keyword>
<evidence type="ECO:0000256" key="6">
    <source>
        <dbReference type="ARBA" id="ARBA00023180"/>
    </source>
</evidence>